<keyword evidence="14" id="KW-1185">Reference proteome</keyword>
<keyword evidence="5 9" id="KW-0238">DNA-binding</keyword>
<evidence type="ECO:0000256" key="1">
    <source>
        <dbReference type="ARBA" id="ARBA00004123"/>
    </source>
</evidence>
<feature type="compositionally biased region" description="Low complexity" evidence="10">
    <location>
        <begin position="482"/>
        <end position="491"/>
    </location>
</feature>
<feature type="region of interest" description="Disordered" evidence="10">
    <location>
        <begin position="482"/>
        <end position="557"/>
    </location>
</feature>
<comment type="function">
    <text evidence="9">Auxin response factors (ARFs) are transcriptional factors that bind specifically to the DNA sequence 5'-TGTCTC-3' found in the auxin-responsive promoter elements (AuxREs).</text>
</comment>
<evidence type="ECO:0000313" key="13">
    <source>
        <dbReference type="EMBL" id="KAK7303069.1"/>
    </source>
</evidence>
<proteinExistence type="inferred from homology"/>
<sequence length="910" mass="101402">MRLSSAGFSPPPQEGERRVLDSELWHACAGPLVSLPAVGSRVVYFPQGHSEQVAVSTNKEVDAHIPNYPSLPPQLICQLHNLTMHADAETDEVYAQMTLQPLNPQEQKEAYLPAELGTPSKQPTNYFCKTLTASDTSTHGGFSVPRRAAEKVFPPLDFSQQPPAQELIARDLHGNEWKFRHIFRGQPKRHLLTTGWSVFVSAKRLVAGDSVLFIWNEKNQLLLGIRRANRPQTVMPSSVLSSDSMHLGLLAAAAHAAATNSRFTIFYNPRASPSEFVIPLAKYVKAVYHTRVSVGMRFRMLFETEESSVRRYMGTITGISDLDPVRWPNSHWRSVKVGWDESTAGEKQPRVSLWEIEPLTTFPMYPSPFPLRLKRPWPPGLPSFHGMKDDDFGMNSPLLWLRDTDRGLQSLNFQGIGVNPWMQPRFDHSMLNMQTDMYQAVAAAAAVQDMRNVDPSKQHPASLLQFQQPQNFPNRTAALMQSQMLQSQPQQIFGNSQENPHPTQSQPQTQTRLQQHLQHQHSFNSQHHHPHQQQLPQQTQQQQQQQQQRQQQHMVDNQQISSAVSTMSQFVSAPQPQSQPMEAIASRCQQQSFSDSTGNPVTTIVSPLHSILGSFPQDETPHLLSLPRTSSWVPVQNSSAWPSKRVAVDPLLSSGASQCVLPQLEQPQSTMTQNAVTLPPFPGRECSIDQEGSNDPQNHLLFGVNIEPSSLLMPNGMSNLKGVNGNGDSPTLLFQSSNYLNTTGTDSSLNHGIANSIGESGFLQTPENAGQGNPLNKSFVKVYKSGSFGRSLDITKFSSYHELRSELARMFGLEGELEDPLRSGWQLVFVDRENDVLLLGDGPWPEFVNSVWCIKILSPQEVQQMGNTGLELLNSVPIQRLSNGICDDYVSRQDPRNLSSGITAVGSLDF</sequence>
<dbReference type="EMBL" id="JAYKXN010000003">
    <property type="protein sequence ID" value="KAK7303069.1"/>
    <property type="molecule type" value="Genomic_DNA"/>
</dbReference>
<dbReference type="InterPro" id="IPR015300">
    <property type="entry name" value="DNA-bd_pseudobarrel_sf"/>
</dbReference>
<evidence type="ECO:0000256" key="10">
    <source>
        <dbReference type="SAM" id="MobiDB-lite"/>
    </source>
</evidence>
<comment type="subunit">
    <text evidence="3 9">Homodimers and heterodimers.</text>
</comment>
<keyword evidence="4 9" id="KW-0805">Transcription regulation</keyword>
<keyword evidence="8 9" id="KW-0927">Auxin signaling pathway</keyword>
<dbReference type="AlphaFoldDB" id="A0AAN9JSZ2"/>
<evidence type="ECO:0000256" key="3">
    <source>
        <dbReference type="ARBA" id="ARBA00011726"/>
    </source>
</evidence>
<evidence type="ECO:0000256" key="7">
    <source>
        <dbReference type="ARBA" id="ARBA00023242"/>
    </source>
</evidence>
<dbReference type="FunFam" id="2.30.30.1040:FF:000001">
    <property type="entry name" value="Auxin response factor"/>
    <property type="match status" value="1"/>
</dbReference>
<comment type="similarity">
    <text evidence="2 9">Belongs to the ARF family.</text>
</comment>
<dbReference type="PROSITE" id="PS51745">
    <property type="entry name" value="PB1"/>
    <property type="match status" value="1"/>
</dbReference>
<reference evidence="13 14" key="1">
    <citation type="submission" date="2024-01" db="EMBL/GenBank/DDBJ databases">
        <title>The genomes of 5 underutilized Papilionoideae crops provide insights into root nodulation and disease resistance.</title>
        <authorList>
            <person name="Yuan L."/>
        </authorList>
    </citation>
    <scope>NUCLEOTIDE SEQUENCE [LARGE SCALE GENOMIC DNA]</scope>
    <source>
        <strain evidence="13">LY-2023</strain>
        <tissue evidence="13">Leaf</tissue>
    </source>
</reference>
<dbReference type="GO" id="GO:0005634">
    <property type="term" value="C:nucleus"/>
    <property type="evidence" value="ECO:0007669"/>
    <property type="project" value="UniProtKB-SubCell"/>
</dbReference>
<dbReference type="SUPFAM" id="SSF101936">
    <property type="entry name" value="DNA-binding pseudobarrel domain"/>
    <property type="match status" value="1"/>
</dbReference>
<keyword evidence="6 9" id="KW-0804">Transcription</keyword>
<organism evidence="13 14">
    <name type="scientific">Clitoria ternatea</name>
    <name type="common">Butterfly pea</name>
    <dbReference type="NCBI Taxonomy" id="43366"/>
    <lineage>
        <taxon>Eukaryota</taxon>
        <taxon>Viridiplantae</taxon>
        <taxon>Streptophyta</taxon>
        <taxon>Embryophyta</taxon>
        <taxon>Tracheophyta</taxon>
        <taxon>Spermatophyta</taxon>
        <taxon>Magnoliopsida</taxon>
        <taxon>eudicotyledons</taxon>
        <taxon>Gunneridae</taxon>
        <taxon>Pentapetalae</taxon>
        <taxon>rosids</taxon>
        <taxon>fabids</taxon>
        <taxon>Fabales</taxon>
        <taxon>Fabaceae</taxon>
        <taxon>Papilionoideae</taxon>
        <taxon>50 kb inversion clade</taxon>
        <taxon>NPAAA clade</taxon>
        <taxon>indigoferoid/millettioid clade</taxon>
        <taxon>Phaseoleae</taxon>
        <taxon>Clitoria</taxon>
    </lineage>
</organism>
<protein>
    <recommendedName>
        <fullName evidence="9">Auxin response factor</fullName>
    </recommendedName>
</protein>
<evidence type="ECO:0000256" key="5">
    <source>
        <dbReference type="ARBA" id="ARBA00023125"/>
    </source>
</evidence>
<feature type="compositionally biased region" description="Low complexity" evidence="10">
    <location>
        <begin position="501"/>
        <end position="525"/>
    </location>
</feature>
<evidence type="ECO:0000256" key="4">
    <source>
        <dbReference type="ARBA" id="ARBA00023015"/>
    </source>
</evidence>
<evidence type="ECO:0000256" key="8">
    <source>
        <dbReference type="ARBA" id="ARBA00023294"/>
    </source>
</evidence>
<comment type="caution">
    <text evidence="13">The sequence shown here is derived from an EMBL/GenBank/DDBJ whole genome shotgun (WGS) entry which is preliminary data.</text>
</comment>
<dbReference type="Pfam" id="PF02309">
    <property type="entry name" value="AUX_IAA"/>
    <property type="match status" value="1"/>
</dbReference>
<dbReference type="PROSITE" id="PS50863">
    <property type="entry name" value="B3"/>
    <property type="match status" value="1"/>
</dbReference>
<evidence type="ECO:0000256" key="2">
    <source>
        <dbReference type="ARBA" id="ARBA00007853"/>
    </source>
</evidence>
<gene>
    <name evidence="13" type="ORF">RJT34_13968</name>
</gene>
<feature type="compositionally biased region" description="Low complexity" evidence="10">
    <location>
        <begin position="532"/>
        <end position="553"/>
    </location>
</feature>
<comment type="subcellular location">
    <subcellularLocation>
        <location evidence="1 9">Nucleus</location>
    </subcellularLocation>
</comment>
<dbReference type="FunFam" id="2.40.330.10:FF:000001">
    <property type="entry name" value="Auxin response factor"/>
    <property type="match status" value="1"/>
</dbReference>
<evidence type="ECO:0000256" key="6">
    <source>
        <dbReference type="ARBA" id="ARBA00023163"/>
    </source>
</evidence>
<dbReference type="Pfam" id="PF02362">
    <property type="entry name" value="B3"/>
    <property type="match status" value="1"/>
</dbReference>
<dbReference type="PANTHER" id="PTHR31384">
    <property type="entry name" value="AUXIN RESPONSE FACTOR 4-RELATED"/>
    <property type="match status" value="1"/>
</dbReference>
<evidence type="ECO:0000256" key="9">
    <source>
        <dbReference type="RuleBase" id="RU004561"/>
    </source>
</evidence>
<name>A0AAN9JSZ2_CLITE</name>
<dbReference type="SMART" id="SM01019">
    <property type="entry name" value="B3"/>
    <property type="match status" value="1"/>
</dbReference>
<dbReference type="Gene3D" id="2.30.30.1040">
    <property type="match status" value="1"/>
</dbReference>
<dbReference type="InterPro" id="IPR053793">
    <property type="entry name" value="PB1-like"/>
</dbReference>
<dbReference type="Gene3D" id="2.40.330.10">
    <property type="entry name" value="DNA-binding pseudobarrel domain"/>
    <property type="match status" value="1"/>
</dbReference>
<dbReference type="Gene3D" id="3.10.20.90">
    <property type="entry name" value="Phosphatidylinositol 3-kinase Catalytic Subunit, Chain A, domain 1"/>
    <property type="match status" value="1"/>
</dbReference>
<accession>A0AAN9JSZ2</accession>
<dbReference type="InterPro" id="IPR010525">
    <property type="entry name" value="ARF_dom"/>
</dbReference>
<dbReference type="SUPFAM" id="SSF54277">
    <property type="entry name" value="CAD &amp; PB1 domains"/>
    <property type="match status" value="1"/>
</dbReference>
<evidence type="ECO:0000259" key="11">
    <source>
        <dbReference type="PROSITE" id="PS50863"/>
    </source>
</evidence>
<keyword evidence="7 9" id="KW-0539">Nucleus</keyword>
<dbReference type="Proteomes" id="UP001359559">
    <property type="component" value="Unassembled WGS sequence"/>
</dbReference>
<dbReference type="InterPro" id="IPR044835">
    <property type="entry name" value="ARF_plant"/>
</dbReference>
<dbReference type="InterPro" id="IPR003340">
    <property type="entry name" value="B3_DNA-bd"/>
</dbReference>
<dbReference type="InterPro" id="IPR033389">
    <property type="entry name" value="AUX/IAA_dom"/>
</dbReference>
<feature type="domain" description="TF-B3" evidence="11">
    <location>
        <begin position="127"/>
        <end position="229"/>
    </location>
</feature>
<dbReference type="GO" id="GO:0003677">
    <property type="term" value="F:DNA binding"/>
    <property type="evidence" value="ECO:0007669"/>
    <property type="project" value="UniProtKB-KW"/>
</dbReference>
<dbReference type="PANTHER" id="PTHR31384:SF115">
    <property type="entry name" value="AUXIN RESPONSE FACTOR 6"/>
    <property type="match status" value="1"/>
</dbReference>
<dbReference type="GO" id="GO:0009734">
    <property type="term" value="P:auxin-activated signaling pathway"/>
    <property type="evidence" value="ECO:0007669"/>
    <property type="project" value="UniProtKB-KW"/>
</dbReference>
<feature type="domain" description="PB1" evidence="12">
    <location>
        <begin position="777"/>
        <end position="861"/>
    </location>
</feature>
<dbReference type="GO" id="GO:0006355">
    <property type="term" value="P:regulation of DNA-templated transcription"/>
    <property type="evidence" value="ECO:0007669"/>
    <property type="project" value="InterPro"/>
</dbReference>
<evidence type="ECO:0000259" key="12">
    <source>
        <dbReference type="PROSITE" id="PS51745"/>
    </source>
</evidence>
<dbReference type="Pfam" id="PF06507">
    <property type="entry name" value="ARF_AD"/>
    <property type="match status" value="1"/>
</dbReference>
<evidence type="ECO:0000313" key="14">
    <source>
        <dbReference type="Proteomes" id="UP001359559"/>
    </source>
</evidence>
<dbReference type="CDD" id="cd10017">
    <property type="entry name" value="B3_DNA"/>
    <property type="match status" value="1"/>
</dbReference>
<dbReference type="FunFam" id="3.10.20.90:FF:000047">
    <property type="entry name" value="Auxin response factor"/>
    <property type="match status" value="1"/>
</dbReference>